<proteinExistence type="predicted"/>
<gene>
    <name evidence="6" type="primary">vraR_2</name>
    <name evidence="6" type="ORF">ERS852514_01709</name>
</gene>
<feature type="domain" description="HTH luxR-type" evidence="5">
    <location>
        <begin position="257"/>
        <end position="321"/>
    </location>
</feature>
<keyword evidence="1" id="KW-0805">Transcription regulation</keyword>
<feature type="transmembrane region" description="Helical" evidence="4">
    <location>
        <begin position="131"/>
        <end position="150"/>
    </location>
</feature>
<dbReference type="Pfam" id="PF00196">
    <property type="entry name" value="GerE"/>
    <property type="match status" value="1"/>
</dbReference>
<dbReference type="Proteomes" id="UP000095454">
    <property type="component" value="Unassembled WGS sequence"/>
</dbReference>
<feature type="transmembrane region" description="Helical" evidence="4">
    <location>
        <begin position="210"/>
        <end position="231"/>
    </location>
</feature>
<feature type="transmembrane region" description="Helical" evidence="4">
    <location>
        <begin position="69"/>
        <end position="93"/>
    </location>
</feature>
<dbReference type="AlphaFoldDB" id="A0A174M7A7"/>
<dbReference type="PANTHER" id="PTHR44688">
    <property type="entry name" value="DNA-BINDING TRANSCRIPTIONAL ACTIVATOR DEVR_DOSR"/>
    <property type="match status" value="1"/>
</dbReference>
<evidence type="ECO:0000256" key="1">
    <source>
        <dbReference type="ARBA" id="ARBA00023015"/>
    </source>
</evidence>
<accession>A0A174M7A7</accession>
<dbReference type="EMBL" id="CZAQ01000037">
    <property type="protein sequence ID" value="CUP32322.1"/>
    <property type="molecule type" value="Genomic_DNA"/>
</dbReference>
<feature type="transmembrane region" description="Helical" evidence="4">
    <location>
        <begin position="34"/>
        <end position="57"/>
    </location>
</feature>
<dbReference type="PANTHER" id="PTHR44688:SF16">
    <property type="entry name" value="DNA-BINDING TRANSCRIPTIONAL ACTIVATOR DEVR_DOSR"/>
    <property type="match status" value="1"/>
</dbReference>
<dbReference type="GO" id="GO:0006355">
    <property type="term" value="P:regulation of DNA-templated transcription"/>
    <property type="evidence" value="ECO:0007669"/>
    <property type="project" value="InterPro"/>
</dbReference>
<keyword evidence="4" id="KW-1133">Transmembrane helix</keyword>
<name>A0A174M7A7_9ACTN</name>
<evidence type="ECO:0000256" key="2">
    <source>
        <dbReference type="ARBA" id="ARBA00023125"/>
    </source>
</evidence>
<feature type="transmembrane region" description="Helical" evidence="4">
    <location>
        <begin position="6"/>
        <end position="27"/>
    </location>
</feature>
<dbReference type="SMART" id="SM00421">
    <property type="entry name" value="HTH_LUXR"/>
    <property type="match status" value="1"/>
</dbReference>
<dbReference type="InterPro" id="IPR000792">
    <property type="entry name" value="Tscrpt_reg_LuxR_C"/>
</dbReference>
<sequence>MNTLMFFYTLAILLICIVTAVLSLAAYASSRRRFFIYGSGVFICYAIEMTEIFFFEYTLQNQSFPASDYYSIIMPALRTLVATASQAFIWLIAMDLLDKHSKKQFVIPVATFFLSELLIIVAVPYGPMHQWLYYTMRQVFLVFVGLYIFWTAHKSTQVELKARVNNQRKHLIIGAILVGCIVAEDFYNILVVPMSLAPSWLQLYLSERNFSENIFACYFAILLIIYAYHVLSIRMQEAPEEKNVSDLDRHIEEQMPFYRNAYRLSNREAEVLRLVVLGKSNQEIADELFLAVGTVKTHIHNILVKTEQQNRTTLILHFWKR</sequence>
<keyword evidence="2" id="KW-0238">DNA-binding</keyword>
<keyword evidence="4" id="KW-0812">Transmembrane</keyword>
<dbReference type="SUPFAM" id="SSF46894">
    <property type="entry name" value="C-terminal effector domain of the bipartite response regulators"/>
    <property type="match status" value="1"/>
</dbReference>
<dbReference type="PROSITE" id="PS50043">
    <property type="entry name" value="HTH_LUXR_2"/>
    <property type="match status" value="1"/>
</dbReference>
<evidence type="ECO:0000256" key="4">
    <source>
        <dbReference type="SAM" id="Phobius"/>
    </source>
</evidence>
<dbReference type="Gene3D" id="1.10.10.10">
    <property type="entry name" value="Winged helix-like DNA-binding domain superfamily/Winged helix DNA-binding domain"/>
    <property type="match status" value="1"/>
</dbReference>
<evidence type="ECO:0000313" key="7">
    <source>
        <dbReference type="Proteomes" id="UP000095454"/>
    </source>
</evidence>
<evidence type="ECO:0000259" key="5">
    <source>
        <dbReference type="PROSITE" id="PS50043"/>
    </source>
</evidence>
<feature type="transmembrane region" description="Helical" evidence="4">
    <location>
        <begin position="171"/>
        <end position="190"/>
    </location>
</feature>
<organism evidence="6 7">
    <name type="scientific">Collinsella aerofaciens</name>
    <dbReference type="NCBI Taxonomy" id="74426"/>
    <lineage>
        <taxon>Bacteria</taxon>
        <taxon>Bacillati</taxon>
        <taxon>Actinomycetota</taxon>
        <taxon>Coriobacteriia</taxon>
        <taxon>Coriobacteriales</taxon>
        <taxon>Coriobacteriaceae</taxon>
        <taxon>Collinsella</taxon>
    </lineage>
</organism>
<dbReference type="GO" id="GO:0003677">
    <property type="term" value="F:DNA binding"/>
    <property type="evidence" value="ECO:0007669"/>
    <property type="project" value="UniProtKB-KW"/>
</dbReference>
<protein>
    <submittedName>
        <fullName evidence="6">Response regulator protein vraR</fullName>
    </submittedName>
</protein>
<dbReference type="InterPro" id="IPR016032">
    <property type="entry name" value="Sig_transdc_resp-reg_C-effctor"/>
</dbReference>
<reference evidence="6 7" key="1">
    <citation type="submission" date="2015-09" db="EMBL/GenBank/DDBJ databases">
        <authorList>
            <consortium name="Pathogen Informatics"/>
        </authorList>
    </citation>
    <scope>NUCLEOTIDE SEQUENCE [LARGE SCALE GENOMIC DNA]</scope>
    <source>
        <strain evidence="6 7">2789STDY5834902</strain>
    </source>
</reference>
<feature type="transmembrane region" description="Helical" evidence="4">
    <location>
        <begin position="105"/>
        <end position="125"/>
    </location>
</feature>
<keyword evidence="3" id="KW-0804">Transcription</keyword>
<evidence type="ECO:0000256" key="3">
    <source>
        <dbReference type="ARBA" id="ARBA00023163"/>
    </source>
</evidence>
<dbReference type="PRINTS" id="PR00038">
    <property type="entry name" value="HTHLUXR"/>
</dbReference>
<dbReference type="CDD" id="cd06170">
    <property type="entry name" value="LuxR_C_like"/>
    <property type="match status" value="1"/>
</dbReference>
<dbReference type="InterPro" id="IPR036388">
    <property type="entry name" value="WH-like_DNA-bd_sf"/>
</dbReference>
<keyword evidence="4" id="KW-0472">Membrane</keyword>
<dbReference type="RefSeq" id="WP_055252458.1">
    <property type="nucleotide sequence ID" value="NZ_CABIXX010000037.1"/>
</dbReference>
<evidence type="ECO:0000313" key="6">
    <source>
        <dbReference type="EMBL" id="CUP32322.1"/>
    </source>
</evidence>
<dbReference type="PROSITE" id="PS00622">
    <property type="entry name" value="HTH_LUXR_1"/>
    <property type="match status" value="1"/>
</dbReference>